<name>A0A8J3S7Y2_PLARO</name>
<accession>A0A8J3S7Y2</accession>
<proteinExistence type="predicted"/>
<evidence type="ECO:0000313" key="1">
    <source>
        <dbReference type="EMBL" id="GIH88395.1"/>
    </source>
</evidence>
<comment type="caution">
    <text evidence="1">The sequence shown here is derived from an EMBL/GenBank/DDBJ whole genome shotgun (WGS) entry which is preliminary data.</text>
</comment>
<dbReference type="EMBL" id="BOOI01000080">
    <property type="protein sequence ID" value="GIH88395.1"/>
    <property type="molecule type" value="Genomic_DNA"/>
</dbReference>
<keyword evidence="2" id="KW-1185">Reference proteome</keyword>
<dbReference type="AlphaFoldDB" id="A0A8J3S7Y2"/>
<gene>
    <name evidence="1" type="ORF">Pro02_68030</name>
</gene>
<reference evidence="1" key="1">
    <citation type="submission" date="2021-01" db="EMBL/GenBank/DDBJ databases">
        <title>Whole genome shotgun sequence of Planobispora rosea NBRC 15558.</title>
        <authorList>
            <person name="Komaki H."/>
            <person name="Tamura T."/>
        </authorList>
    </citation>
    <scope>NUCLEOTIDE SEQUENCE</scope>
    <source>
        <strain evidence="1">NBRC 15558</strain>
    </source>
</reference>
<sequence>MTPTMIIPVLVTTDLPPDADLATFGRQVADAVAVLPAPGGASFAGRLEGSVFWLDAPLVAPAEPGSPVPVVEELRFAAVLGMLEVDAPEPVARQVLAAARAVVAAAVTAAYGDLGSPPAVLAIRAEDVRERTPKTALPAVTTQTMQPA</sequence>
<dbReference type="Proteomes" id="UP000655044">
    <property type="component" value="Unassembled WGS sequence"/>
</dbReference>
<protein>
    <submittedName>
        <fullName evidence="1">Uncharacterized protein</fullName>
    </submittedName>
</protein>
<dbReference type="OrthoDB" id="3533150at2"/>
<evidence type="ECO:0000313" key="2">
    <source>
        <dbReference type="Proteomes" id="UP000655044"/>
    </source>
</evidence>
<organism evidence="1 2">
    <name type="scientific">Planobispora rosea</name>
    <dbReference type="NCBI Taxonomy" id="35762"/>
    <lineage>
        <taxon>Bacteria</taxon>
        <taxon>Bacillati</taxon>
        <taxon>Actinomycetota</taxon>
        <taxon>Actinomycetes</taxon>
        <taxon>Streptosporangiales</taxon>
        <taxon>Streptosporangiaceae</taxon>
        <taxon>Planobispora</taxon>
    </lineage>
</organism>
<dbReference type="RefSeq" id="WP_141703999.1">
    <property type="nucleotide sequence ID" value="NZ_BMQP01000053.1"/>
</dbReference>